<dbReference type="PANTHER" id="PTHR30203">
    <property type="entry name" value="OUTER MEMBRANE CATION EFFLUX PROTEIN"/>
    <property type="match status" value="1"/>
</dbReference>
<name>A0A1M5KJC6_9HYPH</name>
<keyword evidence="2" id="KW-0812">Transmembrane</keyword>
<evidence type="ECO:0000256" key="1">
    <source>
        <dbReference type="ARBA" id="ARBA00007613"/>
    </source>
</evidence>
<dbReference type="Proteomes" id="UP000184485">
    <property type="component" value="Unassembled WGS sequence"/>
</dbReference>
<proteinExistence type="inferred from homology"/>
<reference evidence="3 4" key="1">
    <citation type="submission" date="2016-11" db="EMBL/GenBank/DDBJ databases">
        <authorList>
            <person name="Jaros S."/>
            <person name="Januszkiewicz K."/>
            <person name="Wedrychowicz H."/>
        </authorList>
    </citation>
    <scope>NUCLEOTIDE SEQUENCE [LARGE SCALE GENOMIC DNA]</scope>
    <source>
        <strain evidence="3 4">DSM 19436</strain>
    </source>
</reference>
<dbReference type="SUPFAM" id="SSF56954">
    <property type="entry name" value="Outer membrane efflux proteins (OEP)"/>
    <property type="match status" value="1"/>
</dbReference>
<keyword evidence="4" id="KW-1185">Reference proteome</keyword>
<evidence type="ECO:0000313" key="3">
    <source>
        <dbReference type="EMBL" id="SHG52273.1"/>
    </source>
</evidence>
<dbReference type="PROSITE" id="PS51257">
    <property type="entry name" value="PROKAR_LIPOPROTEIN"/>
    <property type="match status" value="1"/>
</dbReference>
<evidence type="ECO:0000256" key="2">
    <source>
        <dbReference type="RuleBase" id="RU362097"/>
    </source>
</evidence>
<dbReference type="PANTHER" id="PTHR30203:SF25">
    <property type="entry name" value="OUTER MEMBRANE PROTEIN-RELATED"/>
    <property type="match status" value="1"/>
</dbReference>
<keyword evidence="2 3" id="KW-0449">Lipoprotein</keyword>
<dbReference type="RefSeq" id="WP_073057455.1">
    <property type="nucleotide sequence ID" value="NZ_FQUP01000005.1"/>
</dbReference>
<dbReference type="InterPro" id="IPR010131">
    <property type="entry name" value="MdtP/NodT-like"/>
</dbReference>
<dbReference type="Gene3D" id="1.20.1600.10">
    <property type="entry name" value="Outer membrane efflux proteins (OEP)"/>
    <property type="match status" value="1"/>
</dbReference>
<sequence length="479" mass="50954">MRVVGIATSVSLLGGCLVVGPDYKAPQLNLPSKWGSNPRKAEVRAPELSRWWERLNDPLLNKLMAEAVAGNLDVATAKAKIREARATHKQAFGSLFPSVEGTASANRGRADEVVANDFKAGFDSSWELDLFGANKRSAEAARFGIDAAEWELRSTLLTLVGDVATYYTEARGYQARIALAKQTASSQANTAKLTRTKFDAGTASAVDVANAEGQAASTAADIPTLESAYTEDVHRLAVLTGREPSALTDQMAKGGPIPVPRLPIPTGVPADVLLSRPDVRAAERQYAQYTAKVGQAQAALYPSVSLSGNIDTEGVKIGDLAKGSAISWSFGPSLTVPIFQGGQLRAAVEVAQAQRDQYFIAYKSAVLTALEDVENAIVSLNNQRIAYRRRSVSAKAYIEASRLSNALYQSGASSFLDVLTAARSAYSAEDAQIQGRVAITTDYVALNKALGGGWDGQVDSSKPEIVDTHTGPHLAKIQE</sequence>
<gene>
    <name evidence="3" type="ORF">SAMN02745157_4396</name>
</gene>
<keyword evidence="2" id="KW-0472">Membrane</keyword>
<comment type="similarity">
    <text evidence="1 2">Belongs to the outer membrane factor (OMF) (TC 1.B.17) family.</text>
</comment>
<dbReference type="STRING" id="1122133.SAMN02745157_4396"/>
<dbReference type="Gene3D" id="2.20.200.10">
    <property type="entry name" value="Outer membrane efflux proteins (OEP)"/>
    <property type="match status" value="1"/>
</dbReference>
<dbReference type="AlphaFoldDB" id="A0A1M5KJC6"/>
<dbReference type="EMBL" id="FQUP01000005">
    <property type="protein sequence ID" value="SHG52273.1"/>
    <property type="molecule type" value="Genomic_DNA"/>
</dbReference>
<keyword evidence="2" id="KW-0564">Palmitate</keyword>
<dbReference type="Pfam" id="PF02321">
    <property type="entry name" value="OEP"/>
    <property type="match status" value="2"/>
</dbReference>
<organism evidence="3 4">
    <name type="scientific">Kaistia soli DSM 19436</name>
    <dbReference type="NCBI Taxonomy" id="1122133"/>
    <lineage>
        <taxon>Bacteria</taxon>
        <taxon>Pseudomonadati</taxon>
        <taxon>Pseudomonadota</taxon>
        <taxon>Alphaproteobacteria</taxon>
        <taxon>Hyphomicrobiales</taxon>
        <taxon>Kaistiaceae</taxon>
        <taxon>Kaistia</taxon>
    </lineage>
</organism>
<evidence type="ECO:0000313" key="4">
    <source>
        <dbReference type="Proteomes" id="UP000184485"/>
    </source>
</evidence>
<accession>A0A1M5KJC6</accession>
<protein>
    <submittedName>
        <fullName evidence="3">Efflux transporter, outer membrane factor (OMF) lipoprotein, NodT family</fullName>
    </submittedName>
</protein>
<dbReference type="InterPro" id="IPR003423">
    <property type="entry name" value="OMP_efflux"/>
</dbReference>
<dbReference type="GO" id="GO:0015562">
    <property type="term" value="F:efflux transmembrane transporter activity"/>
    <property type="evidence" value="ECO:0007669"/>
    <property type="project" value="InterPro"/>
</dbReference>
<dbReference type="GO" id="GO:0005886">
    <property type="term" value="C:plasma membrane"/>
    <property type="evidence" value="ECO:0007669"/>
    <property type="project" value="UniProtKB-SubCell"/>
</dbReference>
<comment type="subcellular location">
    <subcellularLocation>
        <location evidence="2">Cell membrane</location>
        <topology evidence="2">Lipid-anchor</topology>
    </subcellularLocation>
</comment>
<keyword evidence="2" id="KW-1134">Transmembrane beta strand</keyword>
<dbReference type="NCBIfam" id="TIGR01845">
    <property type="entry name" value="outer_NodT"/>
    <property type="match status" value="1"/>
</dbReference>